<name>A0A061D4A0_BABBI</name>
<dbReference type="EMBL" id="LK391708">
    <property type="protein sequence ID" value="CDR94872.1"/>
    <property type="molecule type" value="Genomic_DNA"/>
</dbReference>
<dbReference type="AlphaFoldDB" id="A0A061D4A0"/>
<evidence type="ECO:0000313" key="2">
    <source>
        <dbReference type="Proteomes" id="UP000033188"/>
    </source>
</evidence>
<dbReference type="Proteomes" id="UP000033188">
    <property type="component" value="Chromosome 2"/>
</dbReference>
<accession>A0A061D4A0</accession>
<organism evidence="1 2">
    <name type="scientific">Babesia bigemina</name>
    <dbReference type="NCBI Taxonomy" id="5866"/>
    <lineage>
        <taxon>Eukaryota</taxon>
        <taxon>Sar</taxon>
        <taxon>Alveolata</taxon>
        <taxon>Apicomplexa</taxon>
        <taxon>Aconoidasida</taxon>
        <taxon>Piroplasmida</taxon>
        <taxon>Babesiidae</taxon>
        <taxon>Babesia</taxon>
    </lineage>
</organism>
<gene>
    <name evidence="1" type="ORF">BBBOND_0200290</name>
</gene>
<reference evidence="2" key="1">
    <citation type="submission" date="2014-06" db="EMBL/GenBank/DDBJ databases">
        <authorList>
            <person name="Aslett M."/>
            <person name="De Silva N."/>
        </authorList>
    </citation>
    <scope>NUCLEOTIDE SEQUENCE [LARGE SCALE GENOMIC DNA]</scope>
    <source>
        <strain evidence="2">Bond</strain>
    </source>
</reference>
<evidence type="ECO:0000313" key="1">
    <source>
        <dbReference type="EMBL" id="CDR94872.1"/>
    </source>
</evidence>
<dbReference type="KEGG" id="bbig:BBBOND_0200290"/>
<dbReference type="GeneID" id="24563413"/>
<dbReference type="RefSeq" id="XP_012767058.1">
    <property type="nucleotide sequence ID" value="XM_012911604.1"/>
</dbReference>
<sequence>MNWDARVGAAVNWRLTSSLTQWVWKQHQPRSKTLYKQQIVNAVNKLASDFRCSDVPRVPILVSEQRSDDATGRMLKMLPQLNGAQILALSNVT</sequence>
<dbReference type="VEuPathDB" id="PiroplasmaDB:BBBOND_0200290"/>
<protein>
    <submittedName>
        <fullName evidence="1">Uncharacterized protein</fullName>
    </submittedName>
</protein>
<proteinExistence type="predicted"/>
<keyword evidence="2" id="KW-1185">Reference proteome</keyword>